<keyword evidence="1" id="KW-0732">Signal</keyword>
<organism evidence="3 4">
    <name type="scientific">Herbaspirillum frisingense</name>
    <dbReference type="NCBI Taxonomy" id="92645"/>
    <lineage>
        <taxon>Bacteria</taxon>
        <taxon>Pseudomonadati</taxon>
        <taxon>Pseudomonadota</taxon>
        <taxon>Betaproteobacteria</taxon>
        <taxon>Burkholderiales</taxon>
        <taxon>Oxalobacteraceae</taxon>
        <taxon>Herbaspirillum</taxon>
    </lineage>
</organism>
<name>A0ABU1PG45_9BURK</name>
<dbReference type="Pfam" id="PF03797">
    <property type="entry name" value="Autotransporter"/>
    <property type="match status" value="1"/>
</dbReference>
<sequence length="1112" mass="116914">MKGLVLKAVAAAAMLACAQTQAQTQAQTYESHTILDSNQVPIFEARFYGPADGAFQKEGDTFQSSPFALSDMFKQQTLAGLRQWANYIKVIPGTSPAVINIGSEPGNDNAHAYSPSVPGLIVAPTQVQAALQNLQAGPLTLGAHGFVGIQDIPVSTNVYIPSQLPRNVTGWDLPAVAFHEIGHALGIGSSIDETEQPSGPSVYRFSDGINQWTSYLRDDNGKAAQPGQVIWCMTCSKVAAADVFDLSKNSGYFIGPNVAQVLAGSGMRGIPLSTGTATDSDPPFMSHVELKNSLMSHQSYRNYTTFMEAELAILQDLGYDIDRRNFFGRSVYADGQVILNDDGFFQRNAEGSAYLPNTYNLATLGLGLHVYGSNNTIYQRADLLSAGAGGAGMRIDGAANHIVILPGTRVYADGPYGRGVMFTYGKDHTFTQRGDVQALGEDGIAVSFDFGNNMLGNDSDYRGSYIYRGSKATGSLLAELDGPLVSRFDLTGRLAGRSAAIYISSNAYVGQINVMRGASLQGDIRSDYAELDGSAPRLTTLSFGYLPDAEGRAAASADPGFALRYDGNIVGINNLSLAFEGGTTFLTGNHQIYQVNIAQGALLGGSSRYTLNSAGLFTNHGTLAPTLGSNITVVGNYAQGADGRLQTSVDGSGNISSLVVSGNAALDGSLTIAPQRSWYANRFALTSDQWLQAGSISGAFASASALLASPTLVADVTAAGGLSYTVSVQRRDAAYSRYANDDVTLQVARSLDVAAGNARGDMRSLVAALDFSAADGSGIAPALRQLSPVAYGEMFSGALLRERHIGDLVAARAPAVTMLDGQVPAGSDWTAFAMPFGSAYWRDRSGRAVGANGNTYGVVLGVERSGLAMDGWTVGLHGAVSGQSTRVDGRTPASGETSALDVGAHLAYAADPLAGPHAFAQARVGVEDGRLERKIGFNGYQSAPRGTWTGTVASATLGGGWRWRIGEGSSAGPLAGLDYTVLSRPAITENNTDGPGLQLDSNSLRSMRARLGGEWRSDLALASGRQVRANLRAGVSRDMLARTTTQTARLAGYPDVAFAASSEVIQRDSLDLQAGASYRVRQDMVVDASLSSTLWRGGDAELTAAVSANWRF</sequence>
<evidence type="ECO:0000259" key="2">
    <source>
        <dbReference type="PROSITE" id="PS51208"/>
    </source>
</evidence>
<dbReference type="SUPFAM" id="SSF103515">
    <property type="entry name" value="Autotransporter"/>
    <property type="match status" value="1"/>
</dbReference>
<dbReference type="SUPFAM" id="SSF55486">
    <property type="entry name" value="Metalloproteases ('zincins'), catalytic domain"/>
    <property type="match status" value="1"/>
</dbReference>
<dbReference type="Proteomes" id="UP001260715">
    <property type="component" value="Unassembled WGS sequence"/>
</dbReference>
<evidence type="ECO:0000256" key="1">
    <source>
        <dbReference type="SAM" id="SignalP"/>
    </source>
</evidence>
<protein>
    <submittedName>
        <fullName evidence="3">Uncharacterized protein YhjY with autotransporter beta-barrel domain</fullName>
    </submittedName>
</protein>
<comment type="caution">
    <text evidence="3">The sequence shown here is derived from an EMBL/GenBank/DDBJ whole genome shotgun (WGS) entry which is preliminary data.</text>
</comment>
<dbReference type="InterPro" id="IPR036709">
    <property type="entry name" value="Autotransporte_beta_dom_sf"/>
</dbReference>
<proteinExistence type="predicted"/>
<dbReference type="InterPro" id="IPR005546">
    <property type="entry name" value="Autotransporte_beta"/>
</dbReference>
<dbReference type="SMART" id="SM00869">
    <property type="entry name" value="Autotransporter"/>
    <property type="match status" value="1"/>
</dbReference>
<feature type="signal peptide" evidence="1">
    <location>
        <begin position="1"/>
        <end position="22"/>
    </location>
</feature>
<dbReference type="PROSITE" id="PS51208">
    <property type="entry name" value="AUTOTRANSPORTER"/>
    <property type="match status" value="1"/>
</dbReference>
<accession>A0ABU1PG45</accession>
<gene>
    <name evidence="3" type="ORF">J2W50_003132</name>
</gene>
<evidence type="ECO:0000313" key="4">
    <source>
        <dbReference type="Proteomes" id="UP001260715"/>
    </source>
</evidence>
<dbReference type="InterPro" id="IPR024079">
    <property type="entry name" value="MetalloPept_cat_dom_sf"/>
</dbReference>
<reference evidence="3 4" key="1">
    <citation type="submission" date="2023-07" db="EMBL/GenBank/DDBJ databases">
        <title>Sorghum-associated microbial communities from plants grown in Nebraska, USA.</title>
        <authorList>
            <person name="Schachtman D."/>
        </authorList>
    </citation>
    <scope>NUCLEOTIDE SEQUENCE [LARGE SCALE GENOMIC DNA]</scope>
    <source>
        <strain evidence="3 4">596</strain>
    </source>
</reference>
<feature type="chain" id="PRO_5047179112" evidence="1">
    <location>
        <begin position="23"/>
        <end position="1112"/>
    </location>
</feature>
<feature type="domain" description="Autotransporter" evidence="2">
    <location>
        <begin position="824"/>
        <end position="1112"/>
    </location>
</feature>
<keyword evidence="4" id="KW-1185">Reference proteome</keyword>
<dbReference type="RefSeq" id="WP_102661634.1">
    <property type="nucleotide sequence ID" value="NZ_JAVDSJ010000004.1"/>
</dbReference>
<evidence type="ECO:0000313" key="3">
    <source>
        <dbReference type="EMBL" id="MDR6584916.1"/>
    </source>
</evidence>
<dbReference type="Gene3D" id="3.40.390.10">
    <property type="entry name" value="Collagenase (Catalytic Domain)"/>
    <property type="match status" value="1"/>
</dbReference>
<dbReference type="EMBL" id="JAVDSJ010000004">
    <property type="protein sequence ID" value="MDR6584916.1"/>
    <property type="molecule type" value="Genomic_DNA"/>
</dbReference>
<dbReference type="Gene3D" id="2.40.128.130">
    <property type="entry name" value="Autotransporter beta-domain"/>
    <property type="match status" value="1"/>
</dbReference>